<dbReference type="InterPro" id="IPR045864">
    <property type="entry name" value="aa-tRNA-synth_II/BPL/LPL"/>
</dbReference>
<evidence type="ECO:0000256" key="7">
    <source>
        <dbReference type="ARBA" id="ARBA00029731"/>
    </source>
</evidence>
<dbReference type="PANTHER" id="PTHR43382:SF2">
    <property type="entry name" value="BIFUNCTIONAL GLUTAMATE_PROLINE--TRNA LIGASE"/>
    <property type="match status" value="1"/>
</dbReference>
<dbReference type="InterPro" id="IPR017449">
    <property type="entry name" value="Pro-tRNA_synth_II"/>
</dbReference>
<dbReference type="EMBL" id="LAZR01014268">
    <property type="protein sequence ID" value="KKM18219.1"/>
    <property type="molecule type" value="Genomic_DNA"/>
</dbReference>
<evidence type="ECO:0000259" key="9">
    <source>
        <dbReference type="PROSITE" id="PS50862"/>
    </source>
</evidence>
<dbReference type="GO" id="GO:0004827">
    <property type="term" value="F:proline-tRNA ligase activity"/>
    <property type="evidence" value="ECO:0007669"/>
    <property type="project" value="UniProtKB-EC"/>
</dbReference>
<accession>A0A0F9IES5</accession>
<evidence type="ECO:0000256" key="2">
    <source>
        <dbReference type="ARBA" id="ARBA00022598"/>
    </source>
</evidence>
<dbReference type="Pfam" id="PF03129">
    <property type="entry name" value="HGTP_anticodon"/>
    <property type="match status" value="1"/>
</dbReference>
<evidence type="ECO:0000256" key="8">
    <source>
        <dbReference type="ARBA" id="ARBA00047671"/>
    </source>
</evidence>
<comment type="caution">
    <text evidence="10">The sequence shown here is derived from an EMBL/GenBank/DDBJ whole genome shotgun (WGS) entry which is preliminary data.</text>
</comment>
<evidence type="ECO:0000256" key="6">
    <source>
        <dbReference type="ARBA" id="ARBA00023146"/>
    </source>
</evidence>
<keyword evidence="6" id="KW-0030">Aminoacyl-tRNA synthetase</keyword>
<dbReference type="SUPFAM" id="SSF55681">
    <property type="entry name" value="Class II aaRS and biotin synthetases"/>
    <property type="match status" value="1"/>
</dbReference>
<dbReference type="HAMAP" id="MF_01571">
    <property type="entry name" value="Pro_tRNA_synth_type3"/>
    <property type="match status" value="1"/>
</dbReference>
<dbReference type="InterPro" id="IPR002314">
    <property type="entry name" value="aa-tRNA-synt_IIb"/>
</dbReference>
<dbReference type="SMART" id="SM00946">
    <property type="entry name" value="ProRS-C_1"/>
    <property type="match status" value="1"/>
</dbReference>
<dbReference type="SUPFAM" id="SSF64586">
    <property type="entry name" value="C-terminal domain of ProRS"/>
    <property type="match status" value="1"/>
</dbReference>
<dbReference type="SUPFAM" id="SSF52954">
    <property type="entry name" value="Class II aaRS ABD-related"/>
    <property type="match status" value="1"/>
</dbReference>
<evidence type="ECO:0000256" key="5">
    <source>
        <dbReference type="ARBA" id="ARBA00022917"/>
    </source>
</evidence>
<evidence type="ECO:0000256" key="1">
    <source>
        <dbReference type="ARBA" id="ARBA00012831"/>
    </source>
</evidence>
<dbReference type="NCBIfam" id="TIGR00408">
    <property type="entry name" value="proS_fam_I"/>
    <property type="match status" value="1"/>
</dbReference>
<feature type="domain" description="Aminoacyl-transfer RNA synthetases class-II family profile" evidence="9">
    <location>
        <begin position="60"/>
        <end position="296"/>
    </location>
</feature>
<organism evidence="10">
    <name type="scientific">marine sediment metagenome</name>
    <dbReference type="NCBI Taxonomy" id="412755"/>
    <lineage>
        <taxon>unclassified sequences</taxon>
        <taxon>metagenomes</taxon>
        <taxon>ecological metagenomes</taxon>
    </lineage>
</organism>
<keyword evidence="2" id="KW-0436">Ligase</keyword>
<protein>
    <recommendedName>
        <fullName evidence="1">proline--tRNA ligase</fullName>
        <ecNumber evidence="1">6.1.1.15</ecNumber>
    </recommendedName>
    <alternativeName>
        <fullName evidence="7">Prolyl-tRNA synthetase</fullName>
    </alternativeName>
</protein>
<comment type="catalytic activity">
    <reaction evidence="8">
        <text>tRNA(Pro) + L-proline + ATP = L-prolyl-tRNA(Pro) + AMP + diphosphate</text>
        <dbReference type="Rhea" id="RHEA:14305"/>
        <dbReference type="Rhea" id="RHEA-COMP:9700"/>
        <dbReference type="Rhea" id="RHEA-COMP:9702"/>
        <dbReference type="ChEBI" id="CHEBI:30616"/>
        <dbReference type="ChEBI" id="CHEBI:33019"/>
        <dbReference type="ChEBI" id="CHEBI:60039"/>
        <dbReference type="ChEBI" id="CHEBI:78442"/>
        <dbReference type="ChEBI" id="CHEBI:78532"/>
        <dbReference type="ChEBI" id="CHEBI:456215"/>
        <dbReference type="EC" id="6.1.1.15"/>
    </reaction>
</comment>
<evidence type="ECO:0000313" key="10">
    <source>
        <dbReference type="EMBL" id="KKM18219.1"/>
    </source>
</evidence>
<dbReference type="Pfam" id="PF00587">
    <property type="entry name" value="tRNA-synt_2b"/>
    <property type="match status" value="1"/>
</dbReference>
<dbReference type="Gene3D" id="3.30.110.30">
    <property type="entry name" value="C-terminal domain of ProRS"/>
    <property type="match status" value="1"/>
</dbReference>
<dbReference type="GO" id="GO:0017101">
    <property type="term" value="C:aminoacyl-tRNA synthetase multienzyme complex"/>
    <property type="evidence" value="ECO:0007669"/>
    <property type="project" value="TreeGrafter"/>
</dbReference>
<dbReference type="GO" id="GO:0006433">
    <property type="term" value="P:prolyl-tRNA aminoacylation"/>
    <property type="evidence" value="ECO:0007669"/>
    <property type="project" value="InterPro"/>
</dbReference>
<keyword evidence="4" id="KW-0067">ATP-binding</keyword>
<dbReference type="InterPro" id="IPR004154">
    <property type="entry name" value="Anticodon-bd"/>
</dbReference>
<proteinExistence type="inferred from homology"/>
<dbReference type="PANTHER" id="PTHR43382">
    <property type="entry name" value="PROLYL-TRNA SYNTHETASE"/>
    <property type="match status" value="1"/>
</dbReference>
<dbReference type="InterPro" id="IPR006195">
    <property type="entry name" value="aa-tRNA-synth_II"/>
</dbReference>
<evidence type="ECO:0000256" key="3">
    <source>
        <dbReference type="ARBA" id="ARBA00022741"/>
    </source>
</evidence>
<dbReference type="EC" id="6.1.1.15" evidence="1"/>
<evidence type="ECO:0000256" key="4">
    <source>
        <dbReference type="ARBA" id="ARBA00022840"/>
    </source>
</evidence>
<name>A0A0F9IES5_9ZZZZ</name>
<dbReference type="InterPro" id="IPR002316">
    <property type="entry name" value="Pro-tRNA-ligase_IIa"/>
</dbReference>
<keyword evidence="3" id="KW-0547">Nucleotide-binding</keyword>
<dbReference type="InterPro" id="IPR016061">
    <property type="entry name" value="Pro-tRNA_ligase_II_C"/>
</dbReference>
<dbReference type="Pfam" id="PF09180">
    <property type="entry name" value="ProRS-C_1"/>
    <property type="match status" value="1"/>
</dbReference>
<dbReference type="InterPro" id="IPR004499">
    <property type="entry name" value="Pro-tRNA-ligase_IIa_arc-type"/>
</dbReference>
<dbReference type="PROSITE" id="PS50862">
    <property type="entry name" value="AA_TRNA_LIGASE_II"/>
    <property type="match status" value="1"/>
</dbReference>
<dbReference type="GO" id="GO:0005524">
    <property type="term" value="F:ATP binding"/>
    <property type="evidence" value="ECO:0007669"/>
    <property type="project" value="UniProtKB-KW"/>
</dbReference>
<dbReference type="AlphaFoldDB" id="A0A0F9IES5"/>
<keyword evidence="5" id="KW-0648">Protein biosynthesis</keyword>
<dbReference type="PRINTS" id="PR01046">
    <property type="entry name" value="TRNASYNTHPRO"/>
</dbReference>
<reference evidence="10" key="1">
    <citation type="journal article" date="2015" name="Nature">
        <title>Complex archaea that bridge the gap between prokaryotes and eukaryotes.</title>
        <authorList>
            <person name="Spang A."/>
            <person name="Saw J.H."/>
            <person name="Jorgensen S.L."/>
            <person name="Zaremba-Niedzwiedzka K."/>
            <person name="Martijn J."/>
            <person name="Lind A.E."/>
            <person name="van Eijk R."/>
            <person name="Schleper C."/>
            <person name="Guy L."/>
            <person name="Ettema T.J."/>
        </authorList>
    </citation>
    <scope>NUCLEOTIDE SEQUENCE</scope>
</reference>
<dbReference type="GO" id="GO:0005737">
    <property type="term" value="C:cytoplasm"/>
    <property type="evidence" value="ECO:0007669"/>
    <property type="project" value="InterPro"/>
</dbReference>
<dbReference type="Gene3D" id="3.30.930.10">
    <property type="entry name" value="Bira Bifunctional Protein, Domain 2"/>
    <property type="match status" value="1"/>
</dbReference>
<dbReference type="InterPro" id="IPR036621">
    <property type="entry name" value="Anticodon-bd_dom_sf"/>
</dbReference>
<sequence>MIPMAKKKKKAPITGITVSKAENFSGWYTELINKAELADIRYNIKGFVVYREWATITIKKMYAKYEELLEKNGHLPLIMPSLIPESNFHLEASHVEGFSPEVFWVTEAGSSGELSERLALRPTSETALYKMYALWIHSYNDLPFKRYLSCQVWRYETKMTRPFFRGREFHWIESHNVFASMEEAMNQVSEDMEMTYQMLQDEFAIPIIFFERPQWDKFAGSVKSFAADVLMGSGKVLQQPSTHLLGQNFSKPFNVKFVDKNGEEKYGYQTCYGPSISRIYGGMIAFLGDDNGLVLPFDLAPIQIVIIPILFKGKEAVVLDKAKEIFNKLGKKYTVKLDNSEESVGSKFYYWELKGVPIRIELGPRDLEKQQLVIKKRHDGKKLIVKEEDLEDQIDKIALNYTKEIKEKSIINFESQIEIAYEKDAAKEAINNGKIVCCGFCSIDMDGYPCAEVVEKEIGGDVRGKRIDEEKHEFATCLICGKPAECTVYIAKSY</sequence>
<gene>
    <name evidence="10" type="ORF">LCGC14_1667900</name>
</gene>
<dbReference type="Gene3D" id="3.40.50.800">
    <property type="entry name" value="Anticodon-binding domain"/>
    <property type="match status" value="1"/>
</dbReference>